<dbReference type="SUPFAM" id="SSF46458">
    <property type="entry name" value="Globin-like"/>
    <property type="match status" value="1"/>
</dbReference>
<accession>G3AFI9</accession>
<sequence length="274" mass="31283">MELNQIKVSLSLSKSEIDIIRYSWQDMLIENETTFPRPTIRSTNPSIPGGYPEEYPNEPDNQTIAASVSDRVKAKSLARATTLFCQQLYKNLLDRDHALERMFPSIKHQATHFATVLTVAVMQLDDLSTLDDYLCRLGKRHARVLGVEPAQFELMGEALVETFHQRFGARFNQELEIVWIKLYLYLANTILQFGIDPVMKLEQEQLPAYDNRVYNQETNMGSEPDCPMEVWDVEAPPLLTPKIISVPSPTIYDDFDQTSMGRGYHSACPSYGNQ</sequence>
<organism evidence="3">
    <name type="scientific">Spathaspora passalidarum (strain NRRL Y-27907 / 11-Y1)</name>
    <dbReference type="NCBI Taxonomy" id="619300"/>
    <lineage>
        <taxon>Eukaryota</taxon>
        <taxon>Fungi</taxon>
        <taxon>Dikarya</taxon>
        <taxon>Ascomycota</taxon>
        <taxon>Saccharomycotina</taxon>
        <taxon>Pichiomycetes</taxon>
        <taxon>Debaryomycetaceae</taxon>
        <taxon>Spathaspora</taxon>
    </lineage>
</organism>
<evidence type="ECO:0000313" key="3">
    <source>
        <dbReference type="Proteomes" id="UP000000709"/>
    </source>
</evidence>
<dbReference type="PROSITE" id="PS01033">
    <property type="entry name" value="GLOBIN"/>
    <property type="match status" value="1"/>
</dbReference>
<dbReference type="InterPro" id="IPR000971">
    <property type="entry name" value="Globin"/>
</dbReference>
<dbReference type="eggNOG" id="KOG3378">
    <property type="taxonomic scope" value="Eukaryota"/>
</dbReference>
<dbReference type="GO" id="GO:0019825">
    <property type="term" value="F:oxygen binding"/>
    <property type="evidence" value="ECO:0007669"/>
    <property type="project" value="InterPro"/>
</dbReference>
<dbReference type="KEGG" id="spaa:SPAPADRAFT_131849"/>
<protein>
    <recommendedName>
        <fullName evidence="1">Globin domain-containing protein</fullName>
    </recommendedName>
</protein>
<dbReference type="InParanoid" id="G3AFI9"/>
<dbReference type="EMBL" id="GL996499">
    <property type="protein sequence ID" value="EGW34978.1"/>
    <property type="molecule type" value="Genomic_DNA"/>
</dbReference>
<dbReference type="RefSeq" id="XP_007372390.1">
    <property type="nucleotide sequence ID" value="XM_007372328.1"/>
</dbReference>
<dbReference type="HOGENOM" id="CLU_1016224_0_0_1"/>
<dbReference type="GeneID" id="18869614"/>
<dbReference type="CDD" id="cd01040">
    <property type="entry name" value="Mb-like"/>
    <property type="match status" value="1"/>
</dbReference>
<keyword evidence="3" id="KW-1185">Reference proteome</keyword>
<dbReference type="GO" id="GO:0071949">
    <property type="term" value="F:FAD binding"/>
    <property type="evidence" value="ECO:0007669"/>
    <property type="project" value="TreeGrafter"/>
</dbReference>
<dbReference type="AlphaFoldDB" id="G3AFI9"/>
<dbReference type="GO" id="GO:0046210">
    <property type="term" value="P:nitric oxide catabolic process"/>
    <property type="evidence" value="ECO:0007669"/>
    <property type="project" value="TreeGrafter"/>
</dbReference>
<gene>
    <name evidence="2" type="ORF">SPAPADRAFT_131849</name>
</gene>
<evidence type="ECO:0000313" key="2">
    <source>
        <dbReference type="EMBL" id="EGW34978.1"/>
    </source>
</evidence>
<dbReference type="InterPro" id="IPR044399">
    <property type="entry name" value="Mb-like_M"/>
</dbReference>
<dbReference type="GO" id="GO:0071500">
    <property type="term" value="P:cellular response to nitrosative stress"/>
    <property type="evidence" value="ECO:0007669"/>
    <property type="project" value="TreeGrafter"/>
</dbReference>
<dbReference type="Pfam" id="PF00042">
    <property type="entry name" value="Globin"/>
    <property type="match status" value="1"/>
</dbReference>
<dbReference type="InterPro" id="IPR012292">
    <property type="entry name" value="Globin/Proto"/>
</dbReference>
<evidence type="ECO:0000259" key="1">
    <source>
        <dbReference type="PROSITE" id="PS01033"/>
    </source>
</evidence>
<dbReference type="Proteomes" id="UP000000709">
    <property type="component" value="Unassembled WGS sequence"/>
</dbReference>
<dbReference type="PANTHER" id="PTHR43396:SF6">
    <property type="entry name" value="ABL201WP"/>
    <property type="match status" value="1"/>
</dbReference>
<dbReference type="PANTHER" id="PTHR43396">
    <property type="entry name" value="FLAVOHEMOPROTEIN"/>
    <property type="match status" value="1"/>
</dbReference>
<dbReference type="GO" id="GO:0020037">
    <property type="term" value="F:heme binding"/>
    <property type="evidence" value="ECO:0007669"/>
    <property type="project" value="InterPro"/>
</dbReference>
<dbReference type="GO" id="GO:0008941">
    <property type="term" value="F:nitric oxide dioxygenase NAD(P)H activity"/>
    <property type="evidence" value="ECO:0007669"/>
    <property type="project" value="TreeGrafter"/>
</dbReference>
<dbReference type="OrthoDB" id="436496at2759"/>
<dbReference type="InterPro" id="IPR009050">
    <property type="entry name" value="Globin-like_sf"/>
</dbReference>
<reference evidence="2 3" key="1">
    <citation type="journal article" date="2011" name="Proc. Natl. Acad. Sci. U.S.A.">
        <title>Comparative genomics of xylose-fermenting fungi for enhanced biofuel production.</title>
        <authorList>
            <person name="Wohlbach D.J."/>
            <person name="Kuo A."/>
            <person name="Sato T.K."/>
            <person name="Potts K.M."/>
            <person name="Salamov A.A."/>
            <person name="LaButti K.M."/>
            <person name="Sun H."/>
            <person name="Clum A."/>
            <person name="Pangilinan J.L."/>
            <person name="Lindquist E.A."/>
            <person name="Lucas S."/>
            <person name="Lapidus A."/>
            <person name="Jin M."/>
            <person name="Gunawan C."/>
            <person name="Balan V."/>
            <person name="Dale B.E."/>
            <person name="Jeffries T.W."/>
            <person name="Zinkel R."/>
            <person name="Barry K.W."/>
            <person name="Grigoriev I.V."/>
            <person name="Gasch A.P."/>
        </authorList>
    </citation>
    <scope>NUCLEOTIDE SEQUENCE [LARGE SCALE GENOMIC DNA]</scope>
    <source>
        <strain evidence="3">NRRL Y-27907 / 11-Y1</strain>
    </source>
</reference>
<feature type="domain" description="Globin" evidence="1">
    <location>
        <begin position="65"/>
        <end position="195"/>
    </location>
</feature>
<name>G3AFI9_SPAPN</name>
<dbReference type="Gene3D" id="1.10.490.10">
    <property type="entry name" value="Globins"/>
    <property type="match status" value="1"/>
</dbReference>
<proteinExistence type="predicted"/>